<evidence type="ECO:0000313" key="8">
    <source>
        <dbReference type="Proteomes" id="UP000464378"/>
    </source>
</evidence>
<evidence type="ECO:0000256" key="4">
    <source>
        <dbReference type="ARBA" id="ARBA00023163"/>
    </source>
</evidence>
<dbReference type="CDD" id="cd06171">
    <property type="entry name" value="Sigma70_r4"/>
    <property type="match status" value="1"/>
</dbReference>
<dbReference type="InterPro" id="IPR013325">
    <property type="entry name" value="RNA_pol_sigma_r2"/>
</dbReference>
<dbReference type="InterPro" id="IPR039425">
    <property type="entry name" value="RNA_pol_sigma-70-like"/>
</dbReference>
<dbReference type="RefSeq" id="WP_162659388.1">
    <property type="nucleotide sequence ID" value="NZ_LR593887.1"/>
</dbReference>
<dbReference type="InterPro" id="IPR013249">
    <property type="entry name" value="RNA_pol_sigma70_r4_t2"/>
</dbReference>
<dbReference type="InterPro" id="IPR013324">
    <property type="entry name" value="RNA_pol_sigma_r3/r4-like"/>
</dbReference>
<dbReference type="Gene3D" id="1.10.1740.10">
    <property type="match status" value="1"/>
</dbReference>
<dbReference type="PANTHER" id="PTHR43133">
    <property type="entry name" value="RNA POLYMERASE ECF-TYPE SIGMA FACTO"/>
    <property type="match status" value="1"/>
</dbReference>
<dbReference type="SUPFAM" id="SSF88946">
    <property type="entry name" value="Sigma2 domain of RNA polymerase sigma factors"/>
    <property type="match status" value="1"/>
</dbReference>
<protein>
    <recommendedName>
        <fullName evidence="6">RNA polymerase sigma factor 70 region 4 type 2 domain-containing protein</fullName>
    </recommendedName>
</protein>
<dbReference type="Proteomes" id="UP000464378">
    <property type="component" value="Chromosome"/>
</dbReference>
<dbReference type="NCBIfam" id="TIGR02937">
    <property type="entry name" value="sigma70-ECF"/>
    <property type="match status" value="1"/>
</dbReference>
<feature type="domain" description="RNA polymerase sigma factor 70 region 4 type 2" evidence="6">
    <location>
        <begin position="143"/>
        <end position="195"/>
    </location>
</feature>
<dbReference type="GO" id="GO:0016987">
    <property type="term" value="F:sigma factor activity"/>
    <property type="evidence" value="ECO:0007669"/>
    <property type="project" value="UniProtKB-KW"/>
</dbReference>
<evidence type="ECO:0000256" key="1">
    <source>
        <dbReference type="ARBA" id="ARBA00010641"/>
    </source>
</evidence>
<feature type="region of interest" description="Disordered" evidence="5">
    <location>
        <begin position="110"/>
        <end position="132"/>
    </location>
</feature>
<evidence type="ECO:0000256" key="5">
    <source>
        <dbReference type="SAM" id="MobiDB-lite"/>
    </source>
</evidence>
<dbReference type="InParanoid" id="A0A6C2YTC7"/>
<keyword evidence="2" id="KW-0805">Transcription regulation</keyword>
<dbReference type="InterPro" id="IPR036388">
    <property type="entry name" value="WH-like_DNA-bd_sf"/>
</dbReference>
<dbReference type="KEGG" id="tim:GMBLW1_49040"/>
<reference evidence="7" key="1">
    <citation type="submission" date="2019-04" db="EMBL/GenBank/DDBJ databases">
        <authorList>
            <consortium name="Science for Life Laboratories"/>
        </authorList>
    </citation>
    <scope>NUCLEOTIDE SEQUENCE</scope>
    <source>
        <strain evidence="7">MBLW1</strain>
    </source>
</reference>
<dbReference type="GO" id="GO:0006352">
    <property type="term" value="P:DNA-templated transcription initiation"/>
    <property type="evidence" value="ECO:0007669"/>
    <property type="project" value="InterPro"/>
</dbReference>
<dbReference type="InterPro" id="IPR014284">
    <property type="entry name" value="RNA_pol_sigma-70_dom"/>
</dbReference>
<dbReference type="PANTHER" id="PTHR43133:SF51">
    <property type="entry name" value="RNA POLYMERASE SIGMA FACTOR"/>
    <property type="match status" value="1"/>
</dbReference>
<accession>A0A6C2YTC7</accession>
<evidence type="ECO:0000256" key="3">
    <source>
        <dbReference type="ARBA" id="ARBA00023082"/>
    </source>
</evidence>
<comment type="similarity">
    <text evidence="1">Belongs to the sigma-70 factor family. ECF subfamily.</text>
</comment>
<dbReference type="SUPFAM" id="SSF88659">
    <property type="entry name" value="Sigma3 and sigma4 domains of RNA polymerase sigma factors"/>
    <property type="match status" value="1"/>
</dbReference>
<dbReference type="AlphaFoldDB" id="A0A6C2YTC7"/>
<evidence type="ECO:0000259" key="6">
    <source>
        <dbReference type="Pfam" id="PF08281"/>
    </source>
</evidence>
<proteinExistence type="inferred from homology"/>
<organism evidence="7">
    <name type="scientific">Tuwongella immobilis</name>
    <dbReference type="NCBI Taxonomy" id="692036"/>
    <lineage>
        <taxon>Bacteria</taxon>
        <taxon>Pseudomonadati</taxon>
        <taxon>Planctomycetota</taxon>
        <taxon>Planctomycetia</taxon>
        <taxon>Gemmatales</taxon>
        <taxon>Gemmataceae</taxon>
        <taxon>Tuwongella</taxon>
    </lineage>
</organism>
<evidence type="ECO:0000313" key="7">
    <source>
        <dbReference type="EMBL" id="VIP04289.1"/>
    </source>
</evidence>
<name>A0A6C2YTC7_9BACT</name>
<dbReference type="GO" id="GO:0003677">
    <property type="term" value="F:DNA binding"/>
    <property type="evidence" value="ECO:0007669"/>
    <property type="project" value="InterPro"/>
</dbReference>
<keyword evidence="8" id="KW-1185">Reference proteome</keyword>
<evidence type="ECO:0000256" key="2">
    <source>
        <dbReference type="ARBA" id="ARBA00023015"/>
    </source>
</evidence>
<gene>
    <name evidence="7" type="ORF">GMBLW1_49040</name>
</gene>
<dbReference type="Gene3D" id="1.10.10.10">
    <property type="entry name" value="Winged helix-like DNA-binding domain superfamily/Winged helix DNA-binding domain"/>
    <property type="match status" value="1"/>
</dbReference>
<dbReference type="EMBL" id="LR586016">
    <property type="protein sequence ID" value="VIP04289.1"/>
    <property type="molecule type" value="Genomic_DNA"/>
</dbReference>
<keyword evidence="3" id="KW-0731">Sigma factor</keyword>
<dbReference type="EMBL" id="LR593887">
    <property type="protein sequence ID" value="VTS05941.1"/>
    <property type="molecule type" value="Genomic_DNA"/>
</dbReference>
<sequence>MTESESMDEFPRLLAAARAGDRSALGQLLSRVRAEMLRAAELAMPADLRPKASGADVLQETFLEAQQLIARFQGETFEQFQAWMRAVLRNKLADFERSYRKASKRSVAREYSLESPEMESTPIPESDPPLTASGQVRAMEDAEALQRAMAQLPEDYQRILKLRNWDGLSFSEIGTIMNRSEDAARMLWGRAIERLRVILEKAA</sequence>
<dbReference type="Pfam" id="PF08281">
    <property type="entry name" value="Sigma70_r4_2"/>
    <property type="match status" value="1"/>
</dbReference>
<keyword evidence="4" id="KW-0804">Transcription</keyword>